<reference evidence="1" key="1">
    <citation type="journal article" date="2023" name="Mol. Phylogenet. Evol.">
        <title>Genome-scale phylogeny and comparative genomics of the fungal order Sordariales.</title>
        <authorList>
            <person name="Hensen N."/>
            <person name="Bonometti L."/>
            <person name="Westerberg I."/>
            <person name="Brannstrom I.O."/>
            <person name="Guillou S."/>
            <person name="Cros-Aarteil S."/>
            <person name="Calhoun S."/>
            <person name="Haridas S."/>
            <person name="Kuo A."/>
            <person name="Mondo S."/>
            <person name="Pangilinan J."/>
            <person name="Riley R."/>
            <person name="LaButti K."/>
            <person name="Andreopoulos B."/>
            <person name="Lipzen A."/>
            <person name="Chen C."/>
            <person name="Yan M."/>
            <person name="Daum C."/>
            <person name="Ng V."/>
            <person name="Clum A."/>
            <person name="Steindorff A."/>
            <person name="Ohm R.A."/>
            <person name="Martin F."/>
            <person name="Silar P."/>
            <person name="Natvig D.O."/>
            <person name="Lalanne C."/>
            <person name="Gautier V."/>
            <person name="Ament-Velasquez S.L."/>
            <person name="Kruys A."/>
            <person name="Hutchinson M.I."/>
            <person name="Powell A.J."/>
            <person name="Barry K."/>
            <person name="Miller A.N."/>
            <person name="Grigoriev I.V."/>
            <person name="Debuchy R."/>
            <person name="Gladieux P."/>
            <person name="Hiltunen Thoren M."/>
            <person name="Johannesson H."/>
        </authorList>
    </citation>
    <scope>NUCLEOTIDE SEQUENCE</scope>
    <source>
        <strain evidence="1">CBS 123565</strain>
    </source>
</reference>
<comment type="caution">
    <text evidence="1">The sequence shown here is derived from an EMBL/GenBank/DDBJ whole genome shotgun (WGS) entry which is preliminary data.</text>
</comment>
<sequence>MAVLLSRWVRGCEGARVGCGAAARGEKGRMQMVWVGWGRVLEPMYSEATCDGGAAARRMTGLTHTPAHSQRPVSLPSLPLTPNSNHVQMMYVHMYMYPPVDPSDPAKLPRSARFAETGRGKFVRSREEGQGWVRPCCRLGRRDSGSVGQIEARPRDMGFFVCLAARGCRGRNGTAGGRLETAKHVS</sequence>
<gene>
    <name evidence="1" type="ORF">BT67DRAFT_245705</name>
</gene>
<reference evidence="1" key="2">
    <citation type="submission" date="2023-05" db="EMBL/GenBank/DDBJ databases">
        <authorList>
            <consortium name="Lawrence Berkeley National Laboratory"/>
            <person name="Steindorff A."/>
            <person name="Hensen N."/>
            <person name="Bonometti L."/>
            <person name="Westerberg I."/>
            <person name="Brannstrom I.O."/>
            <person name="Guillou S."/>
            <person name="Cros-Aarteil S."/>
            <person name="Calhoun S."/>
            <person name="Haridas S."/>
            <person name="Kuo A."/>
            <person name="Mondo S."/>
            <person name="Pangilinan J."/>
            <person name="Riley R."/>
            <person name="Labutti K."/>
            <person name="Andreopoulos B."/>
            <person name="Lipzen A."/>
            <person name="Chen C."/>
            <person name="Yanf M."/>
            <person name="Daum C."/>
            <person name="Ng V."/>
            <person name="Clum A."/>
            <person name="Ohm R."/>
            <person name="Martin F."/>
            <person name="Silar P."/>
            <person name="Natvig D."/>
            <person name="Lalanne C."/>
            <person name="Gautier V."/>
            <person name="Ament-Velasquez S.L."/>
            <person name="Kruys A."/>
            <person name="Hutchinson M.I."/>
            <person name="Powell A.J."/>
            <person name="Barry K."/>
            <person name="Miller A.N."/>
            <person name="Grigoriev I.V."/>
            <person name="Debuchy R."/>
            <person name="Gladieux P."/>
            <person name="Thoren M.H."/>
            <person name="Johannesson H."/>
        </authorList>
    </citation>
    <scope>NUCLEOTIDE SEQUENCE</scope>
    <source>
        <strain evidence="1">CBS 123565</strain>
    </source>
</reference>
<protein>
    <submittedName>
        <fullName evidence="1">Uncharacterized protein</fullName>
    </submittedName>
</protein>
<organism evidence="1 2">
    <name type="scientific">Trichocladium antarcticum</name>
    <dbReference type="NCBI Taxonomy" id="1450529"/>
    <lineage>
        <taxon>Eukaryota</taxon>
        <taxon>Fungi</taxon>
        <taxon>Dikarya</taxon>
        <taxon>Ascomycota</taxon>
        <taxon>Pezizomycotina</taxon>
        <taxon>Sordariomycetes</taxon>
        <taxon>Sordariomycetidae</taxon>
        <taxon>Sordariales</taxon>
        <taxon>Chaetomiaceae</taxon>
        <taxon>Trichocladium</taxon>
    </lineage>
</organism>
<dbReference type="EMBL" id="MU853443">
    <property type="protein sequence ID" value="KAK4130087.1"/>
    <property type="molecule type" value="Genomic_DNA"/>
</dbReference>
<keyword evidence="2" id="KW-1185">Reference proteome</keyword>
<evidence type="ECO:0000313" key="2">
    <source>
        <dbReference type="Proteomes" id="UP001304895"/>
    </source>
</evidence>
<evidence type="ECO:0000313" key="1">
    <source>
        <dbReference type="EMBL" id="KAK4130087.1"/>
    </source>
</evidence>
<accession>A0AAN6Z9I2</accession>
<name>A0AAN6Z9I2_9PEZI</name>
<proteinExistence type="predicted"/>
<dbReference type="Proteomes" id="UP001304895">
    <property type="component" value="Unassembled WGS sequence"/>
</dbReference>
<dbReference type="AlphaFoldDB" id="A0AAN6Z9I2"/>